<comment type="caution">
    <text evidence="2">The sequence shown here is derived from an EMBL/GenBank/DDBJ whole genome shotgun (WGS) entry which is preliminary data.</text>
</comment>
<reference evidence="2" key="1">
    <citation type="submission" date="2020-11" db="EMBL/GenBank/DDBJ databases">
        <authorList>
            <person name="Koelle M."/>
            <person name="Horta M.A.C."/>
            <person name="Nowrousian M."/>
            <person name="Ohm R.A."/>
            <person name="Benz P."/>
            <person name="Pilgard A."/>
        </authorList>
    </citation>
    <scope>NUCLEOTIDE SEQUENCE</scope>
    <source>
        <strain evidence="2">FPRL280</strain>
    </source>
</reference>
<feature type="region of interest" description="Disordered" evidence="1">
    <location>
        <begin position="220"/>
        <end position="244"/>
    </location>
</feature>
<evidence type="ECO:0000256" key="1">
    <source>
        <dbReference type="SAM" id="MobiDB-lite"/>
    </source>
</evidence>
<name>A0A8H7PBR3_9APHY</name>
<dbReference type="Proteomes" id="UP000639403">
    <property type="component" value="Unassembled WGS sequence"/>
</dbReference>
<proteinExistence type="predicted"/>
<protein>
    <submittedName>
        <fullName evidence="2">Uncharacterized protein</fullName>
    </submittedName>
</protein>
<evidence type="ECO:0000313" key="3">
    <source>
        <dbReference type="Proteomes" id="UP000639403"/>
    </source>
</evidence>
<evidence type="ECO:0000313" key="2">
    <source>
        <dbReference type="EMBL" id="KAF9821897.1"/>
    </source>
</evidence>
<gene>
    <name evidence="2" type="ORF">IEO21_00327</name>
</gene>
<sequence length="314" mass="33616">MPVRYDLSFFLLCITSFAVRFAAAGVLRNYTIGPADPFVTFSTGWNTATYARGEYVFADRLGDSVLALLPANTVAVHYVGLKQDAGALYAACLNCHTADGSRFMLVDASERCEEPTTAILLSFSGLDPTELHSLEVVNLEDPTFGFTSQITFGSFIVTVLQDDVVPTRQGQVGWLPAGLPSDGSVSKSLASTATAIITRRPSDTSASFTSTPRSSVVITAVSGSDPSHGDPLGTSTQTSPARGSLTSVLTSLGPHLNDGYVFHAIGSAFVLCCMELRDAVHLVDLAGEHSRLYVYKFRVGTTYVPSFKRKRDFS</sequence>
<reference evidence="2" key="2">
    <citation type="journal article" name="Front. Microbiol.">
        <title>Degradative Capacity of Two Strains of Rhodonia placenta: From Phenotype to Genotype.</title>
        <authorList>
            <person name="Kolle M."/>
            <person name="Horta M.A.C."/>
            <person name="Nowrousian M."/>
            <person name="Ohm R.A."/>
            <person name="Benz J.P."/>
            <person name="Pilgard A."/>
        </authorList>
    </citation>
    <scope>NUCLEOTIDE SEQUENCE</scope>
    <source>
        <strain evidence="2">FPRL280</strain>
    </source>
</reference>
<dbReference type="AlphaFoldDB" id="A0A8H7PBR3"/>
<organism evidence="2 3">
    <name type="scientific">Rhodonia placenta</name>
    <dbReference type="NCBI Taxonomy" id="104341"/>
    <lineage>
        <taxon>Eukaryota</taxon>
        <taxon>Fungi</taxon>
        <taxon>Dikarya</taxon>
        <taxon>Basidiomycota</taxon>
        <taxon>Agaricomycotina</taxon>
        <taxon>Agaricomycetes</taxon>
        <taxon>Polyporales</taxon>
        <taxon>Adustoporiaceae</taxon>
        <taxon>Rhodonia</taxon>
    </lineage>
</organism>
<dbReference type="EMBL" id="JADOXO010000002">
    <property type="protein sequence ID" value="KAF9821897.1"/>
    <property type="molecule type" value="Genomic_DNA"/>
</dbReference>
<accession>A0A8H7PBR3</accession>
<feature type="compositionally biased region" description="Polar residues" evidence="1">
    <location>
        <begin position="233"/>
        <end position="244"/>
    </location>
</feature>